<dbReference type="SMART" id="SM00448">
    <property type="entry name" value="REC"/>
    <property type="match status" value="1"/>
</dbReference>
<evidence type="ECO:0000256" key="6">
    <source>
        <dbReference type="PROSITE-ProRule" id="PRU00169"/>
    </source>
</evidence>
<reference evidence="9" key="1">
    <citation type="submission" date="2017-06" db="EMBL/GenBank/DDBJ databases">
        <authorList>
            <person name="Cremers G."/>
        </authorList>
    </citation>
    <scope>NUCLEOTIDE SEQUENCE [LARGE SCALE GENOMIC DNA]</scope>
</reference>
<sequence>MGKQDPIDNQILELVKQNPDITESEIALKLGLGKNDVRRRIEHLSDTRTKILVVDDEKDIVDSLGISLESEGYNVVKASTGHDAVEKAHLEIPDLILLDIMLPDMNGYEICNRLRKDPLTKLIPIIMLTGRGGLNDKIEGLDIGADDYITKPFNIRELKARVRTVLRRSMV</sequence>
<evidence type="ECO:0000256" key="2">
    <source>
        <dbReference type="ARBA" id="ARBA00023012"/>
    </source>
</evidence>
<dbReference type="FunFam" id="3.40.50.2300:FF:000001">
    <property type="entry name" value="DNA-binding response regulator PhoB"/>
    <property type="match status" value="1"/>
</dbReference>
<dbReference type="SUPFAM" id="SSF46785">
    <property type="entry name" value="Winged helix' DNA-binding domain"/>
    <property type="match status" value="1"/>
</dbReference>
<name>A0A284VSG8_9EURY</name>
<dbReference type="InterPro" id="IPR011006">
    <property type="entry name" value="CheY-like_superfamily"/>
</dbReference>
<keyword evidence="2" id="KW-0902">Two-component regulatory system</keyword>
<organism evidence="8 9">
    <name type="scientific">Candidatus Methanoperedens nitratireducens</name>
    <dbReference type="NCBI Taxonomy" id="1392998"/>
    <lineage>
        <taxon>Archaea</taxon>
        <taxon>Methanobacteriati</taxon>
        <taxon>Methanobacteriota</taxon>
        <taxon>Stenosarchaea group</taxon>
        <taxon>Methanomicrobia</taxon>
        <taxon>Methanosarcinales</taxon>
        <taxon>ANME-2 cluster</taxon>
        <taxon>Candidatus Methanoperedentaceae</taxon>
        <taxon>Candidatus Methanoperedens</taxon>
    </lineage>
</organism>
<feature type="domain" description="Response regulatory" evidence="7">
    <location>
        <begin position="50"/>
        <end position="166"/>
    </location>
</feature>
<evidence type="ECO:0000313" key="8">
    <source>
        <dbReference type="EMBL" id="SNQ62235.1"/>
    </source>
</evidence>
<dbReference type="InterPro" id="IPR001789">
    <property type="entry name" value="Sig_transdc_resp-reg_receiver"/>
</dbReference>
<dbReference type="RefSeq" id="WP_096206828.1">
    <property type="nucleotide sequence ID" value="NZ_FZMP01000212.1"/>
</dbReference>
<dbReference type="AlphaFoldDB" id="A0A284VSG8"/>
<dbReference type="InterPro" id="IPR036388">
    <property type="entry name" value="WH-like_DNA-bd_sf"/>
</dbReference>
<dbReference type="Gene3D" id="3.40.50.2300">
    <property type="match status" value="1"/>
</dbReference>
<dbReference type="GO" id="GO:0032993">
    <property type="term" value="C:protein-DNA complex"/>
    <property type="evidence" value="ECO:0007669"/>
    <property type="project" value="TreeGrafter"/>
</dbReference>
<evidence type="ECO:0000256" key="4">
    <source>
        <dbReference type="ARBA" id="ARBA00023125"/>
    </source>
</evidence>
<protein>
    <submittedName>
        <fullName evidence="8">Response regulator receiver protein</fullName>
    </submittedName>
</protein>
<keyword evidence="4" id="KW-0238">DNA-binding</keyword>
<dbReference type="Pfam" id="PF13412">
    <property type="entry name" value="HTH_24"/>
    <property type="match status" value="1"/>
</dbReference>
<keyword evidence="3" id="KW-0805">Transcription regulation</keyword>
<dbReference type="SUPFAM" id="SSF52172">
    <property type="entry name" value="CheY-like"/>
    <property type="match status" value="1"/>
</dbReference>
<dbReference type="PANTHER" id="PTHR48111:SF1">
    <property type="entry name" value="TWO-COMPONENT RESPONSE REGULATOR ORR33"/>
    <property type="match status" value="1"/>
</dbReference>
<feature type="modified residue" description="4-aspartylphosphate" evidence="6">
    <location>
        <position position="99"/>
    </location>
</feature>
<keyword evidence="9" id="KW-1185">Reference proteome</keyword>
<proteinExistence type="predicted"/>
<dbReference type="Proteomes" id="UP000218615">
    <property type="component" value="Unassembled WGS sequence"/>
</dbReference>
<keyword evidence="1 6" id="KW-0597">Phosphoprotein</keyword>
<dbReference type="GO" id="GO:0000976">
    <property type="term" value="F:transcription cis-regulatory region binding"/>
    <property type="evidence" value="ECO:0007669"/>
    <property type="project" value="TreeGrafter"/>
</dbReference>
<dbReference type="GO" id="GO:0005829">
    <property type="term" value="C:cytosol"/>
    <property type="evidence" value="ECO:0007669"/>
    <property type="project" value="TreeGrafter"/>
</dbReference>
<dbReference type="InterPro" id="IPR036390">
    <property type="entry name" value="WH_DNA-bd_sf"/>
</dbReference>
<dbReference type="Pfam" id="PF00072">
    <property type="entry name" value="Response_reg"/>
    <property type="match status" value="1"/>
</dbReference>
<accession>A0A284VSG8</accession>
<evidence type="ECO:0000256" key="3">
    <source>
        <dbReference type="ARBA" id="ARBA00023015"/>
    </source>
</evidence>
<dbReference type="Gene3D" id="1.10.10.10">
    <property type="entry name" value="Winged helix-like DNA-binding domain superfamily/Winged helix DNA-binding domain"/>
    <property type="match status" value="1"/>
</dbReference>
<dbReference type="InterPro" id="IPR039420">
    <property type="entry name" value="WalR-like"/>
</dbReference>
<gene>
    <name evidence="8" type="ORF">MNV_640006</name>
</gene>
<dbReference type="PROSITE" id="PS50110">
    <property type="entry name" value="RESPONSE_REGULATORY"/>
    <property type="match status" value="1"/>
</dbReference>
<dbReference type="EMBL" id="FZMP01000212">
    <property type="protein sequence ID" value="SNQ62235.1"/>
    <property type="molecule type" value="Genomic_DNA"/>
</dbReference>
<keyword evidence="5" id="KW-0804">Transcription</keyword>
<dbReference type="OrthoDB" id="2830at2157"/>
<dbReference type="GO" id="GO:0000156">
    <property type="term" value="F:phosphorelay response regulator activity"/>
    <property type="evidence" value="ECO:0007669"/>
    <property type="project" value="TreeGrafter"/>
</dbReference>
<evidence type="ECO:0000259" key="7">
    <source>
        <dbReference type="PROSITE" id="PS50110"/>
    </source>
</evidence>
<evidence type="ECO:0000256" key="5">
    <source>
        <dbReference type="ARBA" id="ARBA00023163"/>
    </source>
</evidence>
<evidence type="ECO:0000313" key="9">
    <source>
        <dbReference type="Proteomes" id="UP000218615"/>
    </source>
</evidence>
<dbReference type="PANTHER" id="PTHR48111">
    <property type="entry name" value="REGULATOR OF RPOS"/>
    <property type="match status" value="1"/>
</dbReference>
<dbReference type="GO" id="GO:0006355">
    <property type="term" value="P:regulation of DNA-templated transcription"/>
    <property type="evidence" value="ECO:0007669"/>
    <property type="project" value="TreeGrafter"/>
</dbReference>
<evidence type="ECO:0000256" key="1">
    <source>
        <dbReference type="ARBA" id="ARBA00022553"/>
    </source>
</evidence>